<gene>
    <name evidence="1" type="ORF">JKP34_03925</name>
</gene>
<evidence type="ECO:0000313" key="1">
    <source>
        <dbReference type="EMBL" id="MBL0764387.1"/>
    </source>
</evidence>
<proteinExistence type="predicted"/>
<sequence length="160" mass="18265">MKRFLSLFLFFYVCLQVDCSAQLLKNIGIGIGTEGVAFKTYNDKALSYIGRIGLGAGYSLESYDLSLKTSQNLAINFLKSEDYRMYFGLGFDFFYRQNFRANDDVLNALIEFHAPVGIELFPFEKKNLSLAVESTLTFSRSATLTENIRGLIELSYYFNR</sequence>
<reference evidence="1" key="1">
    <citation type="submission" date="2021-01" db="EMBL/GenBank/DDBJ databases">
        <title>Marivirga sp. nov., isolated from intertidal surface sediments.</title>
        <authorList>
            <person name="Zhang M."/>
        </authorList>
    </citation>
    <scope>NUCLEOTIDE SEQUENCE</scope>
    <source>
        <strain evidence="1">SM1354</strain>
    </source>
</reference>
<evidence type="ECO:0000313" key="2">
    <source>
        <dbReference type="Proteomes" id="UP000642920"/>
    </source>
</evidence>
<comment type="caution">
    <text evidence="1">The sequence shown here is derived from an EMBL/GenBank/DDBJ whole genome shotgun (WGS) entry which is preliminary data.</text>
</comment>
<dbReference type="AlphaFoldDB" id="A0A937DDM8"/>
<name>A0A937DDM8_9BACT</name>
<dbReference type="Proteomes" id="UP000642920">
    <property type="component" value="Unassembled WGS sequence"/>
</dbReference>
<dbReference type="RefSeq" id="WP_201917907.1">
    <property type="nucleotide sequence ID" value="NZ_JAERQG010000001.1"/>
</dbReference>
<accession>A0A937DDM8</accession>
<protein>
    <submittedName>
        <fullName evidence="1">Uncharacterized protein</fullName>
    </submittedName>
</protein>
<keyword evidence="2" id="KW-1185">Reference proteome</keyword>
<dbReference type="EMBL" id="JAERQG010000001">
    <property type="protein sequence ID" value="MBL0764387.1"/>
    <property type="molecule type" value="Genomic_DNA"/>
</dbReference>
<organism evidence="1 2">
    <name type="scientific">Marivirga atlantica</name>
    <dbReference type="NCBI Taxonomy" id="1548457"/>
    <lineage>
        <taxon>Bacteria</taxon>
        <taxon>Pseudomonadati</taxon>
        <taxon>Bacteroidota</taxon>
        <taxon>Cytophagia</taxon>
        <taxon>Cytophagales</taxon>
        <taxon>Marivirgaceae</taxon>
        <taxon>Marivirga</taxon>
    </lineage>
</organism>